<dbReference type="EMBL" id="LR031874">
    <property type="protein sequence ID" value="VDD25983.1"/>
    <property type="molecule type" value="Genomic_DNA"/>
</dbReference>
<gene>
    <name evidence="1" type="ORF">BOLC2T11271H</name>
</gene>
<sequence length="52" mass="6032">MFLLAISLPHFHGLERCVCNNGCGWYQHGWRSSRDRNGVQNYLRCCTSLGHH</sequence>
<evidence type="ECO:0000313" key="1">
    <source>
        <dbReference type="EMBL" id="VDD25983.1"/>
    </source>
</evidence>
<proteinExistence type="predicted"/>
<organism evidence="1">
    <name type="scientific">Brassica oleracea</name>
    <name type="common">Wild cabbage</name>
    <dbReference type="NCBI Taxonomy" id="3712"/>
    <lineage>
        <taxon>Eukaryota</taxon>
        <taxon>Viridiplantae</taxon>
        <taxon>Streptophyta</taxon>
        <taxon>Embryophyta</taxon>
        <taxon>Tracheophyta</taxon>
        <taxon>Spermatophyta</taxon>
        <taxon>Magnoliopsida</taxon>
        <taxon>eudicotyledons</taxon>
        <taxon>Gunneridae</taxon>
        <taxon>Pentapetalae</taxon>
        <taxon>rosids</taxon>
        <taxon>malvids</taxon>
        <taxon>Brassicales</taxon>
        <taxon>Brassicaceae</taxon>
        <taxon>Brassiceae</taxon>
        <taxon>Brassica</taxon>
    </lineage>
</organism>
<name>A0A3P6D4F3_BRAOL</name>
<reference evidence="1" key="1">
    <citation type="submission" date="2018-11" db="EMBL/GenBank/DDBJ databases">
        <authorList>
            <consortium name="Genoscope - CEA"/>
            <person name="William W."/>
        </authorList>
    </citation>
    <scope>NUCLEOTIDE SEQUENCE</scope>
</reference>
<dbReference type="AlphaFoldDB" id="A0A3P6D4F3"/>
<accession>A0A3P6D4F3</accession>
<protein>
    <submittedName>
        <fullName evidence="1">Uncharacterized protein</fullName>
    </submittedName>
</protein>